<protein>
    <submittedName>
        <fullName evidence="1">Head-tail connector protein</fullName>
    </submittedName>
</protein>
<accession>A0ABV1UCZ7</accession>
<dbReference type="Proteomes" id="UP001470023">
    <property type="component" value="Unassembled WGS sequence"/>
</dbReference>
<gene>
    <name evidence="1" type="ORF">ABT272_28250</name>
</gene>
<dbReference type="Gene3D" id="1.10.3230.30">
    <property type="entry name" value="Phage gp6-like head-tail connector protein"/>
    <property type="match status" value="1"/>
</dbReference>
<dbReference type="InterPro" id="IPR021146">
    <property type="entry name" value="Phage_gp6-like_head-tail"/>
</dbReference>
<name>A0ABV1UCZ7_9ACTN</name>
<reference evidence="1 2" key="1">
    <citation type="submission" date="2024-06" db="EMBL/GenBank/DDBJ databases">
        <title>The Natural Products Discovery Center: Release of the First 8490 Sequenced Strains for Exploring Actinobacteria Biosynthetic Diversity.</title>
        <authorList>
            <person name="Kalkreuter E."/>
            <person name="Kautsar S.A."/>
            <person name="Yang D."/>
            <person name="Bader C.D."/>
            <person name="Teijaro C.N."/>
            <person name="Fluegel L."/>
            <person name="Davis C.M."/>
            <person name="Simpson J.R."/>
            <person name="Lauterbach L."/>
            <person name="Steele A.D."/>
            <person name="Gui C."/>
            <person name="Meng S."/>
            <person name="Li G."/>
            <person name="Viehrig K."/>
            <person name="Ye F."/>
            <person name="Su P."/>
            <person name="Kiefer A.F."/>
            <person name="Nichols A."/>
            <person name="Cepeda A.J."/>
            <person name="Yan W."/>
            <person name="Fan B."/>
            <person name="Jiang Y."/>
            <person name="Adhikari A."/>
            <person name="Zheng C.-J."/>
            <person name="Schuster L."/>
            <person name="Cowan T.M."/>
            <person name="Smanski M.J."/>
            <person name="Chevrette M.G."/>
            <person name="De Carvalho L.P.S."/>
            <person name="Shen B."/>
        </authorList>
    </citation>
    <scope>NUCLEOTIDE SEQUENCE [LARGE SCALE GENOMIC DNA]</scope>
    <source>
        <strain evidence="1 2">NPDC001166</strain>
    </source>
</reference>
<sequence>MALVTLEEAKRQLDIDGTSHDAELHLYIDSLDAVIEGYVGVVEQRVITDTVTGGGPALSVLHPPLVAVTSLSGPVGGGAVSYPADTLTLNRPAGTVSRLDGCRFPPGAYTVTYTAGRAEVPPTMKLAALILLQHLWRTQYGATRVPVGGADDWSVTDPIPGFGYAVPNRVLQLLEPFKLPPGVA</sequence>
<organism evidence="1 2">
    <name type="scientific">Streptomyces sp. 900105245</name>
    <dbReference type="NCBI Taxonomy" id="3154379"/>
    <lineage>
        <taxon>Bacteria</taxon>
        <taxon>Bacillati</taxon>
        <taxon>Actinomycetota</taxon>
        <taxon>Actinomycetes</taxon>
        <taxon>Kitasatosporales</taxon>
        <taxon>Streptomycetaceae</taxon>
        <taxon>Streptomyces</taxon>
    </lineage>
</organism>
<dbReference type="Pfam" id="PF05135">
    <property type="entry name" value="Phage_connect_1"/>
    <property type="match status" value="1"/>
</dbReference>
<evidence type="ECO:0000313" key="1">
    <source>
        <dbReference type="EMBL" id="MER6431591.1"/>
    </source>
</evidence>
<dbReference type="EMBL" id="JBEPAZ010000030">
    <property type="protein sequence ID" value="MER6431591.1"/>
    <property type="molecule type" value="Genomic_DNA"/>
</dbReference>
<evidence type="ECO:0000313" key="2">
    <source>
        <dbReference type="Proteomes" id="UP001470023"/>
    </source>
</evidence>
<dbReference type="RefSeq" id="WP_352064675.1">
    <property type="nucleotide sequence ID" value="NZ_JBEPAZ010000030.1"/>
</dbReference>
<keyword evidence="2" id="KW-1185">Reference proteome</keyword>
<proteinExistence type="predicted"/>
<dbReference type="CDD" id="cd08054">
    <property type="entry name" value="gp6"/>
    <property type="match status" value="1"/>
</dbReference>
<comment type="caution">
    <text evidence="1">The sequence shown here is derived from an EMBL/GenBank/DDBJ whole genome shotgun (WGS) entry which is preliminary data.</text>
</comment>